<dbReference type="PRINTS" id="PR00380">
    <property type="entry name" value="KINESINHEAVY"/>
</dbReference>
<dbReference type="SUPFAM" id="SSF52540">
    <property type="entry name" value="P-loop containing nucleoside triphosphate hydrolases"/>
    <property type="match status" value="1"/>
</dbReference>
<dbReference type="InterPro" id="IPR027417">
    <property type="entry name" value="P-loop_NTPase"/>
</dbReference>
<keyword evidence="2" id="KW-0963">Cytoplasm</keyword>
<keyword evidence="10" id="KW-1185">Reference proteome</keyword>
<feature type="compositionally biased region" description="Polar residues" evidence="7">
    <location>
        <begin position="1110"/>
        <end position="1122"/>
    </location>
</feature>
<evidence type="ECO:0000256" key="6">
    <source>
        <dbReference type="SAM" id="Coils"/>
    </source>
</evidence>
<dbReference type="PROSITE" id="PS50067">
    <property type="entry name" value="KINESIN_MOTOR_2"/>
    <property type="match status" value="1"/>
</dbReference>
<organism evidence="9 10">
    <name type="scientific">[Candida] arabinofermentans NRRL YB-2248</name>
    <dbReference type="NCBI Taxonomy" id="983967"/>
    <lineage>
        <taxon>Eukaryota</taxon>
        <taxon>Fungi</taxon>
        <taxon>Dikarya</taxon>
        <taxon>Ascomycota</taxon>
        <taxon>Saccharomycotina</taxon>
        <taxon>Pichiomycetes</taxon>
        <taxon>Pichiales</taxon>
        <taxon>Pichiaceae</taxon>
        <taxon>Ogataea</taxon>
        <taxon>Ogataea/Candida clade</taxon>
    </lineage>
</organism>
<keyword evidence="3 5" id="KW-0505">Motor protein</keyword>
<evidence type="ECO:0000313" key="9">
    <source>
        <dbReference type="EMBL" id="ODV85167.1"/>
    </source>
</evidence>
<feature type="compositionally biased region" description="Basic residues" evidence="7">
    <location>
        <begin position="1124"/>
        <end position="1142"/>
    </location>
</feature>
<feature type="compositionally biased region" description="Basic residues" evidence="7">
    <location>
        <begin position="1031"/>
        <end position="1047"/>
    </location>
</feature>
<feature type="region of interest" description="Disordered" evidence="7">
    <location>
        <begin position="1020"/>
        <end position="1056"/>
    </location>
</feature>
<feature type="coiled-coil region" evidence="6">
    <location>
        <begin position="460"/>
        <end position="547"/>
    </location>
</feature>
<feature type="region of interest" description="Disordered" evidence="7">
    <location>
        <begin position="353"/>
        <end position="374"/>
    </location>
</feature>
<evidence type="ECO:0000313" key="10">
    <source>
        <dbReference type="Proteomes" id="UP000094801"/>
    </source>
</evidence>
<gene>
    <name evidence="9" type="ORF">CANARDRAFT_28464</name>
</gene>
<keyword evidence="4" id="KW-0206">Cytoskeleton</keyword>
<feature type="domain" description="Kinesin motor" evidence="8">
    <location>
        <begin position="1"/>
        <end position="351"/>
    </location>
</feature>
<dbReference type="Gene3D" id="1.10.287.1490">
    <property type="match status" value="1"/>
</dbReference>
<reference evidence="10" key="1">
    <citation type="submission" date="2016-04" db="EMBL/GenBank/DDBJ databases">
        <title>Comparative genomics of biotechnologically important yeasts.</title>
        <authorList>
            <consortium name="DOE Joint Genome Institute"/>
            <person name="Riley R."/>
            <person name="Haridas S."/>
            <person name="Wolfe K.H."/>
            <person name="Lopes M.R."/>
            <person name="Hittinger C.T."/>
            <person name="Goker M."/>
            <person name="Salamov A."/>
            <person name="Wisecaver J."/>
            <person name="Long T.M."/>
            <person name="Aerts A.L."/>
            <person name="Barry K."/>
            <person name="Choi C."/>
            <person name="Clum A."/>
            <person name="Coughlan A.Y."/>
            <person name="Deshpande S."/>
            <person name="Douglass A.P."/>
            <person name="Hanson S.J."/>
            <person name="Klenk H.-P."/>
            <person name="Labutti K."/>
            <person name="Lapidus A."/>
            <person name="Lindquist E."/>
            <person name="Lipzen A."/>
            <person name="Meier-Kolthoff J.P."/>
            <person name="Ohm R.A."/>
            <person name="Otillar R.P."/>
            <person name="Pangilinan J."/>
            <person name="Peng Y."/>
            <person name="Rokas A."/>
            <person name="Rosa C.A."/>
            <person name="Scheuner C."/>
            <person name="Sibirny A.A."/>
            <person name="Slot J.C."/>
            <person name="Stielow J.B."/>
            <person name="Sun H."/>
            <person name="Kurtzman C.P."/>
            <person name="Blackwell M."/>
            <person name="Grigoriev I.V."/>
            <person name="Jeffries T.W."/>
        </authorList>
    </citation>
    <scope>NUCLEOTIDE SEQUENCE [LARGE SCALE GENOMIC DNA]</scope>
    <source>
        <strain evidence="10">NRRL YB-2248</strain>
    </source>
</reference>
<dbReference type="PANTHER" id="PTHR47970:SF12">
    <property type="entry name" value="KINESIN FAMILY MEMBER 11"/>
    <property type="match status" value="1"/>
</dbReference>
<sequence length="1151" mass="130512">MELHLRLKENLESKPAFFHQSATNPKQIEFSKYGTTFDFNTISTSDDQPLNKAKFFKDVALPLIDNKLLKNQDCLLFTIGPSNSGKSHAIFGDKANDQGLTYHCLEHIFERLDPRDLTNDHEKLSKLVSNLQTNTDSYVGEPISNGEYAVTISMFEIYNDSIKDLLPNSTNSRKSRNFLDIVTDPNDQKLKPHNISQYMANSLQSSMNIIKNGLVNRTTSETRINEASSRSHCFVFINVIRMFGNVIHTNRMTIADLAGLERTKLSQTSGINLKEGSFTNASLTQLGRCLELVATKQFNKSLLRTNKLTRLIFNDYVKSKSTISIIVTLDPKGEECLALQTLRYVNPIQYQKITRHSSSTPPSRSRSAHGQDPKVSAELLREVDSLRVYQLKLEHKLTSLEREVVETEIKVRRELYEEYEAKLNEISIEHKKEIFKLRESNNNSTDSKLEELSTIYKEKTQSLTDQLDSKNRELSDLKNQLDSLKLEYEELTSSNGQLKSEIMVTRDQASSENSKLSNLLESSKQEVEKFKAHVGNLESQLAQLKAQHEEDLVKINAKNLIELQTLKDSLASLHEGQLNEVNSALTKVQSQINEKDSSISKLQCETEALKSEYQSAASAKDSTISQQQSSITALENELAELKSQHSEEKGESLVTISRLEAELEGSKNNFSNSEASYLKDVERLKSELFSSKQQLKDSELEYDNKVSTLQRQISSLQSELDSTNTMIQEFQVTHDLQIEELHKNEQSLIDELEISKRNELQQATAEKDQQISNLQDELSKNLMTISKYEEEIRRKREKLEALGSEASRDNITLKRLESRVQNLESKNLELNASVANLEEELGRKNNVISSLKDGFNEQMVFAQEINQKLAKEVDDLKQKLQKETSVVTEIDNDKVVEMEKQIKELQSQLDSKSKEQSRLDEKHKANLRHLRSELETYKTKAVMLEFPDIQSSRAASTSPIRSPIRSTRIPSSSPYKNMTLNSEGLTNGGLLDMDQFEIYTDTPEPINFGKIASLPIQETGGSAQSANTLKQGKKKSPRKSKGKKSQSPKKSSIDHQMDFLANNPFTERESSAELSEEGKENIKLKYKTLKQSINTRLSSPLVDVIPTKMSGGTENNENQAPISNKKKHSLSPNKLNKKKLRRIALEDNYSD</sequence>
<dbReference type="GO" id="GO:0005524">
    <property type="term" value="F:ATP binding"/>
    <property type="evidence" value="ECO:0007669"/>
    <property type="project" value="UniProtKB-UniRule"/>
</dbReference>
<dbReference type="Gene3D" id="3.40.850.10">
    <property type="entry name" value="Kinesin motor domain"/>
    <property type="match status" value="1"/>
</dbReference>
<feature type="compositionally biased region" description="Polar residues" evidence="7">
    <location>
        <begin position="1020"/>
        <end position="1029"/>
    </location>
</feature>
<dbReference type="STRING" id="983967.A0A1E4T0A2"/>
<accession>A0A1E4T0A2</accession>
<evidence type="ECO:0000259" key="8">
    <source>
        <dbReference type="PROSITE" id="PS50067"/>
    </source>
</evidence>
<dbReference type="GO" id="GO:0008017">
    <property type="term" value="F:microtubule binding"/>
    <property type="evidence" value="ECO:0007669"/>
    <property type="project" value="InterPro"/>
</dbReference>
<dbReference type="PANTHER" id="PTHR47970">
    <property type="entry name" value="KINESIN-LIKE PROTEIN KIF11"/>
    <property type="match status" value="1"/>
</dbReference>
<feature type="coiled-coil region" evidence="6">
    <location>
        <begin position="624"/>
        <end position="922"/>
    </location>
</feature>
<dbReference type="GO" id="GO:0051231">
    <property type="term" value="P:spindle elongation"/>
    <property type="evidence" value="ECO:0007669"/>
    <property type="project" value="TreeGrafter"/>
</dbReference>
<evidence type="ECO:0000256" key="7">
    <source>
        <dbReference type="SAM" id="MobiDB-lite"/>
    </source>
</evidence>
<dbReference type="OrthoDB" id="123929at2759"/>
<evidence type="ECO:0000256" key="4">
    <source>
        <dbReference type="ARBA" id="ARBA00023212"/>
    </source>
</evidence>
<dbReference type="InterPro" id="IPR047149">
    <property type="entry name" value="KIF11-like"/>
</dbReference>
<proteinExistence type="inferred from homology"/>
<dbReference type="GO" id="GO:0072686">
    <property type="term" value="C:mitotic spindle"/>
    <property type="evidence" value="ECO:0007669"/>
    <property type="project" value="TreeGrafter"/>
</dbReference>
<keyword evidence="6" id="KW-0175">Coiled coil</keyword>
<dbReference type="Pfam" id="PF00225">
    <property type="entry name" value="Kinesin"/>
    <property type="match status" value="1"/>
</dbReference>
<dbReference type="Proteomes" id="UP000094801">
    <property type="component" value="Unassembled WGS sequence"/>
</dbReference>
<evidence type="ECO:0000256" key="2">
    <source>
        <dbReference type="ARBA" id="ARBA00022490"/>
    </source>
</evidence>
<feature type="compositionally biased region" description="Low complexity" evidence="7">
    <location>
        <begin position="356"/>
        <end position="365"/>
    </location>
</feature>
<keyword evidence="5" id="KW-0067">ATP-binding</keyword>
<dbReference type="GO" id="GO:0090307">
    <property type="term" value="P:mitotic spindle assembly"/>
    <property type="evidence" value="ECO:0007669"/>
    <property type="project" value="TreeGrafter"/>
</dbReference>
<dbReference type="GO" id="GO:0005876">
    <property type="term" value="C:spindle microtubule"/>
    <property type="evidence" value="ECO:0007669"/>
    <property type="project" value="TreeGrafter"/>
</dbReference>
<feature type="region of interest" description="Disordered" evidence="7">
    <location>
        <begin position="1104"/>
        <end position="1151"/>
    </location>
</feature>
<feature type="compositionally biased region" description="Low complexity" evidence="7">
    <location>
        <begin position="956"/>
        <end position="974"/>
    </location>
</feature>
<keyword evidence="5" id="KW-0547">Nucleotide-binding</keyword>
<evidence type="ECO:0000256" key="3">
    <source>
        <dbReference type="ARBA" id="ARBA00023175"/>
    </source>
</evidence>
<dbReference type="AlphaFoldDB" id="A0A1E4T0A2"/>
<comment type="similarity">
    <text evidence="5">Belongs to the TRAFAC class myosin-kinesin ATPase superfamily. Kinesin family.</text>
</comment>
<comment type="subcellular location">
    <subcellularLocation>
        <location evidence="1">Cytoplasm</location>
        <location evidence="1">Cytoskeleton</location>
    </subcellularLocation>
</comment>
<evidence type="ECO:0000256" key="5">
    <source>
        <dbReference type="PROSITE-ProRule" id="PRU00283"/>
    </source>
</evidence>
<dbReference type="InterPro" id="IPR001752">
    <property type="entry name" value="Kinesin_motor_dom"/>
</dbReference>
<dbReference type="GO" id="GO:0007018">
    <property type="term" value="P:microtubule-based movement"/>
    <property type="evidence" value="ECO:0007669"/>
    <property type="project" value="InterPro"/>
</dbReference>
<dbReference type="SMART" id="SM00129">
    <property type="entry name" value="KISc"/>
    <property type="match status" value="1"/>
</dbReference>
<dbReference type="EMBL" id="KV453853">
    <property type="protein sequence ID" value="ODV85167.1"/>
    <property type="molecule type" value="Genomic_DNA"/>
</dbReference>
<feature type="region of interest" description="Disordered" evidence="7">
    <location>
        <begin position="954"/>
        <end position="977"/>
    </location>
</feature>
<dbReference type="InterPro" id="IPR036961">
    <property type="entry name" value="Kinesin_motor_dom_sf"/>
</dbReference>
<protein>
    <recommendedName>
        <fullName evidence="8">Kinesin motor domain-containing protein</fullName>
    </recommendedName>
</protein>
<dbReference type="Gene3D" id="1.20.5.1700">
    <property type="match status" value="1"/>
</dbReference>
<dbReference type="GO" id="GO:0008574">
    <property type="term" value="F:plus-end-directed microtubule motor activity"/>
    <property type="evidence" value="ECO:0007669"/>
    <property type="project" value="TreeGrafter"/>
</dbReference>
<feature type="binding site" evidence="5">
    <location>
        <begin position="80"/>
        <end position="87"/>
    </location>
    <ligand>
        <name>ATP</name>
        <dbReference type="ChEBI" id="CHEBI:30616"/>
    </ligand>
</feature>
<name>A0A1E4T0A2_9ASCO</name>
<evidence type="ECO:0000256" key="1">
    <source>
        <dbReference type="ARBA" id="ARBA00004245"/>
    </source>
</evidence>